<dbReference type="PROSITE" id="PS50045">
    <property type="entry name" value="SIGMA54_INTERACT_4"/>
    <property type="match status" value="1"/>
</dbReference>
<dbReference type="PANTHER" id="PTHR32071:SF57">
    <property type="entry name" value="C4-DICARBOXYLATE TRANSPORT TRANSCRIPTIONAL REGULATORY PROTEIN DCTD"/>
    <property type="match status" value="1"/>
</dbReference>
<dbReference type="Pfam" id="PF02954">
    <property type="entry name" value="HTH_8"/>
    <property type="match status" value="1"/>
</dbReference>
<dbReference type="Gene3D" id="1.10.10.60">
    <property type="entry name" value="Homeodomain-like"/>
    <property type="match status" value="1"/>
</dbReference>
<dbReference type="InterPro" id="IPR009057">
    <property type="entry name" value="Homeodomain-like_sf"/>
</dbReference>
<sequence>MLNMLEAHLDQRDLNELVDKIAPLPLDIFVYGQTGTGKDRLARRVHERSGRTGSFVPINCAAIPESLAESLLFGTVSGVFTGAVRSRPGYFEESNHGTLYLDEIDSMPMHTQAKLLRVIESRGVERLGSTEFIPLNLRVIASAQSSLNQLIKEQRFRSDLFYRLNAISIHLPPLHTQKASIIPTFMKMVQNEAHLLGFPSTTPPSHLLNELINYTWPGNLRELRSAARRFVLGLAPLEHENPMVVPSKLRLKDQLRQVEKSLIEDALKRHNHSMTAVIDELGIPSRTLYHRLKRLKITPPHKTAPMYIHDD</sequence>
<evidence type="ECO:0000256" key="1">
    <source>
        <dbReference type="ARBA" id="ARBA00022741"/>
    </source>
</evidence>
<dbReference type="Pfam" id="PF00158">
    <property type="entry name" value="Sigma54_activat"/>
    <property type="match status" value="1"/>
</dbReference>
<dbReference type="GO" id="GO:0043565">
    <property type="term" value="F:sequence-specific DNA binding"/>
    <property type="evidence" value="ECO:0007669"/>
    <property type="project" value="InterPro"/>
</dbReference>
<gene>
    <name evidence="4" type="ORF">C4K03_4742</name>
</gene>
<dbReference type="InterPro" id="IPR002078">
    <property type="entry name" value="Sigma_54_int"/>
</dbReference>
<protein>
    <submittedName>
        <fullName evidence="4">Type III transcriptional regulator HrpR</fullName>
    </submittedName>
</protein>
<dbReference type="SUPFAM" id="SSF46689">
    <property type="entry name" value="Homeodomain-like"/>
    <property type="match status" value="1"/>
</dbReference>
<dbReference type="PANTHER" id="PTHR32071">
    <property type="entry name" value="TRANSCRIPTIONAL REGULATORY PROTEIN"/>
    <property type="match status" value="1"/>
</dbReference>
<keyword evidence="1" id="KW-0547">Nucleotide-binding</keyword>
<evidence type="ECO:0000256" key="2">
    <source>
        <dbReference type="ARBA" id="ARBA00022840"/>
    </source>
</evidence>
<dbReference type="Gene3D" id="3.40.50.300">
    <property type="entry name" value="P-loop containing nucleotide triphosphate hydrolases"/>
    <property type="match status" value="1"/>
</dbReference>
<dbReference type="FunFam" id="3.40.50.300:FF:000006">
    <property type="entry name" value="DNA-binding transcriptional regulator NtrC"/>
    <property type="match status" value="1"/>
</dbReference>
<organism evidence="4 5">
    <name type="scientific">Pseudomonas synxantha</name>
    <dbReference type="NCBI Taxonomy" id="47883"/>
    <lineage>
        <taxon>Bacteria</taxon>
        <taxon>Pseudomonadati</taxon>
        <taxon>Pseudomonadota</taxon>
        <taxon>Gammaproteobacteria</taxon>
        <taxon>Pseudomonadales</taxon>
        <taxon>Pseudomonadaceae</taxon>
        <taxon>Pseudomonas</taxon>
    </lineage>
</organism>
<dbReference type="Gene3D" id="1.10.8.60">
    <property type="match status" value="1"/>
</dbReference>
<keyword evidence="2" id="KW-0067">ATP-binding</keyword>
<feature type="domain" description="Sigma-54 factor interaction" evidence="3">
    <location>
        <begin position="12"/>
        <end position="232"/>
    </location>
</feature>
<evidence type="ECO:0000313" key="5">
    <source>
        <dbReference type="Proteomes" id="UP000268696"/>
    </source>
</evidence>
<evidence type="ECO:0000259" key="3">
    <source>
        <dbReference type="PROSITE" id="PS50045"/>
    </source>
</evidence>
<dbReference type="CDD" id="cd00009">
    <property type="entry name" value="AAA"/>
    <property type="match status" value="1"/>
</dbReference>
<dbReference type="InterPro" id="IPR002197">
    <property type="entry name" value="HTH_Fis"/>
</dbReference>
<accession>A0A3G7UC07</accession>
<dbReference type="Proteomes" id="UP000268696">
    <property type="component" value="Chromosome"/>
</dbReference>
<dbReference type="AlphaFoldDB" id="A0A3G7UC07"/>
<dbReference type="SUPFAM" id="SSF52540">
    <property type="entry name" value="P-loop containing nucleoside triphosphate hydrolases"/>
    <property type="match status" value="1"/>
</dbReference>
<name>A0A3G7UC07_9PSED</name>
<dbReference type="GO" id="GO:0005524">
    <property type="term" value="F:ATP binding"/>
    <property type="evidence" value="ECO:0007669"/>
    <property type="project" value="UniProtKB-KW"/>
</dbReference>
<evidence type="ECO:0000313" key="4">
    <source>
        <dbReference type="EMBL" id="AZE56880.1"/>
    </source>
</evidence>
<dbReference type="InterPro" id="IPR027417">
    <property type="entry name" value="P-loop_NTPase"/>
</dbReference>
<dbReference type="RefSeq" id="WP_124379075.1">
    <property type="nucleotide sequence ID" value="NZ_CP027754.1"/>
</dbReference>
<reference evidence="4 5" key="1">
    <citation type="submission" date="2018-03" db="EMBL/GenBank/DDBJ databases">
        <title>Diversity of phytobeneficial traits revealed by whole-genome analysis of worldwide-isolated phenazine-producing Pseudomonas spp.</title>
        <authorList>
            <person name="Biessy A."/>
            <person name="Novinscak A."/>
            <person name="Blom J."/>
            <person name="Leger G."/>
            <person name="Thomashow L.S."/>
            <person name="Cazorla F.M."/>
            <person name="Josic D."/>
            <person name="Filion M."/>
        </authorList>
    </citation>
    <scope>NUCLEOTIDE SEQUENCE [LARGE SCALE GENOMIC DNA]</scope>
    <source>
        <strain evidence="4 5">30B</strain>
    </source>
</reference>
<dbReference type="InterPro" id="IPR025662">
    <property type="entry name" value="Sigma_54_int_dom_ATP-bd_1"/>
</dbReference>
<dbReference type="PROSITE" id="PS00675">
    <property type="entry name" value="SIGMA54_INTERACT_1"/>
    <property type="match status" value="1"/>
</dbReference>
<proteinExistence type="predicted"/>
<dbReference type="GO" id="GO:0006355">
    <property type="term" value="P:regulation of DNA-templated transcription"/>
    <property type="evidence" value="ECO:0007669"/>
    <property type="project" value="InterPro"/>
</dbReference>
<dbReference type="EMBL" id="CP027754">
    <property type="protein sequence ID" value="AZE56880.1"/>
    <property type="molecule type" value="Genomic_DNA"/>
</dbReference>